<dbReference type="EMBL" id="UHJL01000001">
    <property type="protein sequence ID" value="SUQ19029.1"/>
    <property type="molecule type" value="Genomic_DNA"/>
</dbReference>
<organism evidence="3 4">
    <name type="scientific">Fibrobacter succinogenes</name>
    <name type="common">Bacteroides succinogenes</name>
    <dbReference type="NCBI Taxonomy" id="833"/>
    <lineage>
        <taxon>Bacteria</taxon>
        <taxon>Pseudomonadati</taxon>
        <taxon>Fibrobacterota</taxon>
        <taxon>Fibrobacteria</taxon>
        <taxon>Fibrobacterales</taxon>
        <taxon>Fibrobacteraceae</taxon>
        <taxon>Fibrobacter</taxon>
    </lineage>
</organism>
<evidence type="ECO:0000313" key="3">
    <source>
        <dbReference type="EMBL" id="SUQ19029.1"/>
    </source>
</evidence>
<evidence type="ECO:0000256" key="2">
    <source>
        <dbReference type="SAM" id="SignalP"/>
    </source>
</evidence>
<feature type="chain" id="PRO_5016904738" description="Lipoprotein" evidence="2">
    <location>
        <begin position="20"/>
        <end position="215"/>
    </location>
</feature>
<dbReference type="AlphaFoldDB" id="A0A380RUQ8"/>
<evidence type="ECO:0000256" key="1">
    <source>
        <dbReference type="SAM" id="MobiDB-lite"/>
    </source>
</evidence>
<dbReference type="RefSeq" id="WP_109571801.1">
    <property type="nucleotide sequence ID" value="NZ_UHJL01000001.1"/>
</dbReference>
<accession>A0A380RUQ8</accession>
<protein>
    <recommendedName>
        <fullName evidence="5">Lipoprotein</fullName>
    </recommendedName>
</protein>
<gene>
    <name evidence="3" type="ORF">SAMN05661053_0253</name>
</gene>
<evidence type="ECO:0008006" key="5">
    <source>
        <dbReference type="Google" id="ProtNLM"/>
    </source>
</evidence>
<dbReference type="Proteomes" id="UP000255423">
    <property type="component" value="Unassembled WGS sequence"/>
</dbReference>
<feature type="compositionally biased region" description="Low complexity" evidence="1">
    <location>
        <begin position="34"/>
        <end position="91"/>
    </location>
</feature>
<feature type="signal peptide" evidence="2">
    <location>
        <begin position="1"/>
        <end position="19"/>
    </location>
</feature>
<feature type="region of interest" description="Disordered" evidence="1">
    <location>
        <begin position="28"/>
        <end position="91"/>
    </location>
</feature>
<name>A0A380RUQ8_FIBSU</name>
<reference evidence="3 4" key="1">
    <citation type="submission" date="2017-08" db="EMBL/GenBank/DDBJ databases">
        <authorList>
            <person name="de Groot N.N."/>
        </authorList>
    </citation>
    <scope>NUCLEOTIDE SEQUENCE [LARGE SCALE GENOMIC DNA]</scope>
    <source>
        <strain evidence="3 4">HM2</strain>
    </source>
</reference>
<evidence type="ECO:0000313" key="4">
    <source>
        <dbReference type="Proteomes" id="UP000255423"/>
    </source>
</evidence>
<proteinExistence type="predicted"/>
<keyword evidence="2" id="KW-0732">Signal</keyword>
<sequence length="215" mass="22975">MYKHWKKFLLALTTFLWNACDNGGSPTAPVFPDSSSSTTNGQNSSSSVENSSSSSTVETQSSSSSDVQSSSSAESSSSVESSSSSPIAESSSGEIEVVPLYGVYMDKETCTTHQGDNVYECTDGVTCVESTADEEQAPVTRDPTEVTAKYGVVYKPEVTAKYGVVYVKDKVYTCSDGKVYNEAEFRANYNTIIIDETVVLYGPPCAFDGSCGEDK</sequence>